<proteinExistence type="predicted"/>
<protein>
    <submittedName>
        <fullName evidence="1">Uncharacterized protein</fullName>
    </submittedName>
</protein>
<dbReference type="Proteomes" id="UP000255529">
    <property type="component" value="Unassembled WGS sequence"/>
</dbReference>
<evidence type="ECO:0000313" key="2">
    <source>
        <dbReference type="Proteomes" id="UP000255529"/>
    </source>
</evidence>
<dbReference type="EMBL" id="UGYN01000002">
    <property type="protein sequence ID" value="SUI75705.1"/>
    <property type="molecule type" value="Genomic_DNA"/>
</dbReference>
<reference evidence="1 2" key="1">
    <citation type="submission" date="2018-06" db="EMBL/GenBank/DDBJ databases">
        <authorList>
            <consortium name="Pathogen Informatics"/>
            <person name="Doyle S."/>
        </authorList>
    </citation>
    <scope>NUCLEOTIDE SEQUENCE [LARGE SCALE GENOMIC DNA]</scope>
    <source>
        <strain evidence="1 2">NCTC11544</strain>
    </source>
</reference>
<organism evidence="1 2">
    <name type="scientific">Serratia quinivorans</name>
    <dbReference type="NCBI Taxonomy" id="137545"/>
    <lineage>
        <taxon>Bacteria</taxon>
        <taxon>Pseudomonadati</taxon>
        <taxon>Pseudomonadota</taxon>
        <taxon>Gammaproteobacteria</taxon>
        <taxon>Enterobacterales</taxon>
        <taxon>Yersiniaceae</taxon>
        <taxon>Serratia</taxon>
    </lineage>
</organism>
<evidence type="ECO:0000313" key="1">
    <source>
        <dbReference type="EMBL" id="SUI75705.1"/>
    </source>
</evidence>
<sequence length="80" mass="9812">MVTRESMKQWIIECLQERNGSAWPREVSKYVWDNYEADLKNSGDMLYTWQYDIRWAAQQLRYEGTLRPVNRRRDLPWELA</sequence>
<dbReference type="AlphaFoldDB" id="A0A380A759"/>
<gene>
    <name evidence="1" type="ORF">NCTC11544_03649</name>
</gene>
<accession>A0A380A759</accession>
<name>A0A380A759_9GAMM</name>